<evidence type="ECO:0000256" key="11">
    <source>
        <dbReference type="PROSITE-ProRule" id="PRU01360"/>
    </source>
</evidence>
<keyword evidence="8 11" id="KW-0472">Membrane</keyword>
<dbReference type="Pfam" id="PF00593">
    <property type="entry name" value="TonB_dep_Rec_b-barrel"/>
    <property type="match status" value="1"/>
</dbReference>
<reference evidence="15 16" key="1">
    <citation type="submission" date="2021-04" db="EMBL/GenBank/DDBJ databases">
        <authorList>
            <person name="Huq M.A."/>
        </authorList>
    </citation>
    <scope>NUCLEOTIDE SEQUENCE [LARGE SCALE GENOMIC DNA]</scope>
    <source>
        <strain evidence="15 16">MAH-13</strain>
    </source>
</reference>
<dbReference type="PANTHER" id="PTHR30069">
    <property type="entry name" value="TONB-DEPENDENT OUTER MEMBRANE RECEPTOR"/>
    <property type="match status" value="1"/>
</dbReference>
<comment type="similarity">
    <text evidence="2">Belongs to the TonB-dependent receptor family. Hemoglobin/haptoglobin binding protein subfamily.</text>
</comment>
<evidence type="ECO:0000256" key="3">
    <source>
        <dbReference type="ARBA" id="ARBA00022448"/>
    </source>
</evidence>
<dbReference type="InterPro" id="IPR000531">
    <property type="entry name" value="Beta-barrel_TonB"/>
</dbReference>
<dbReference type="RefSeq" id="WP_209621415.1">
    <property type="nucleotide sequence ID" value="NZ_JAGJRS010000022.1"/>
</dbReference>
<evidence type="ECO:0000256" key="1">
    <source>
        <dbReference type="ARBA" id="ARBA00004571"/>
    </source>
</evidence>
<evidence type="ECO:0000256" key="2">
    <source>
        <dbReference type="ARBA" id="ARBA00008143"/>
    </source>
</evidence>
<evidence type="ECO:0000313" key="16">
    <source>
        <dbReference type="Proteomes" id="UP000823790"/>
    </source>
</evidence>
<comment type="subcellular location">
    <subcellularLocation>
        <location evidence="1 11">Cell outer membrane</location>
        <topology evidence="1 11">Multi-pass membrane protein</topology>
    </subcellularLocation>
</comment>
<keyword evidence="9 15" id="KW-0675">Receptor</keyword>
<keyword evidence="6" id="KW-0732">Signal</keyword>
<evidence type="ECO:0000256" key="8">
    <source>
        <dbReference type="ARBA" id="ARBA00023136"/>
    </source>
</evidence>
<dbReference type="Pfam" id="PF07715">
    <property type="entry name" value="Plug"/>
    <property type="match status" value="1"/>
</dbReference>
<evidence type="ECO:0000256" key="4">
    <source>
        <dbReference type="ARBA" id="ARBA00022452"/>
    </source>
</evidence>
<dbReference type="PROSITE" id="PS52016">
    <property type="entry name" value="TONB_DEPENDENT_REC_3"/>
    <property type="match status" value="1"/>
</dbReference>
<evidence type="ECO:0000259" key="13">
    <source>
        <dbReference type="Pfam" id="PF00593"/>
    </source>
</evidence>
<sequence length="629" mass="69084">MTLLALSTRAMCLVAQPTDLGSLTLEDLGKVVVSSVTKNPEPLSKAPAAVYVISHDDIMRSGARNLPDILRLAPNLEVFQTSPGNYHITARGFSGNNVAQNFPNKLLVMIDGRSVYSPIFSGMYWDDQFVLPENIQRIEVISGPGGALWGANAVNGVINIITRNSAESDGGLLAVRVGNLESSAAVQYGGKLGKHAHYRVYARHVRRHELDDANGRPARNGWNSPQVGFRVDVQSSPDDTVMVQGDLHDGRTDQPGGSDARNTEADVLARWQHTISDTSGLQLQAYYDHVHRRDSNDGGSGFALDTLDLELQHSLAVGDRQQLLWGLGDRIYRYDITPRIAEASSLLWDPARNTQNLANAFVQDQVAINDETELTLGLKAEDDPYSGVSLMPNLRLSWQPGRSTMLWAAASRAVRTPTPFDEDVIEKLGTAVFLTGNPSFKREKLTAYEAGWRGQVATRATVSVSLYYNVYDDLRTIELSPTGLPLIWGNGMEGRTYGVEAWGSSAISDWWQLGAGFDAQRQHLGFKPGASGLLGVAQAGDDPQYQGFIRSMMNLSDSWTLYADLRGIDALPDPKVPGYVELDLRLGWLVNDKLELSLSGSNLLHAWHQEYPDGNRISRGVWLDARLNF</sequence>
<dbReference type="PANTHER" id="PTHR30069:SF29">
    <property type="entry name" value="HEMOGLOBIN AND HEMOGLOBIN-HAPTOGLOBIN-BINDING PROTEIN 1-RELATED"/>
    <property type="match status" value="1"/>
</dbReference>
<dbReference type="Gene3D" id="2.170.130.10">
    <property type="entry name" value="TonB-dependent receptor, plug domain"/>
    <property type="match status" value="1"/>
</dbReference>
<evidence type="ECO:0000259" key="14">
    <source>
        <dbReference type="Pfam" id="PF07715"/>
    </source>
</evidence>
<evidence type="ECO:0000256" key="5">
    <source>
        <dbReference type="ARBA" id="ARBA00022692"/>
    </source>
</evidence>
<dbReference type="Gene3D" id="2.40.170.20">
    <property type="entry name" value="TonB-dependent receptor, beta-barrel domain"/>
    <property type="match status" value="1"/>
</dbReference>
<evidence type="ECO:0000256" key="7">
    <source>
        <dbReference type="ARBA" id="ARBA00023077"/>
    </source>
</evidence>
<comment type="caution">
    <text evidence="15">The sequence shown here is derived from an EMBL/GenBank/DDBJ whole genome shotgun (WGS) entry which is preliminary data.</text>
</comment>
<organism evidence="15 16">
    <name type="scientific">Frateuria flava</name>
    <dbReference type="NCBI Taxonomy" id="2821489"/>
    <lineage>
        <taxon>Bacteria</taxon>
        <taxon>Pseudomonadati</taxon>
        <taxon>Pseudomonadota</taxon>
        <taxon>Gammaproteobacteria</taxon>
        <taxon>Lysobacterales</taxon>
        <taxon>Rhodanobacteraceae</taxon>
        <taxon>Frateuria</taxon>
    </lineage>
</organism>
<keyword evidence="16" id="KW-1185">Reference proteome</keyword>
<keyword evidence="10 11" id="KW-0998">Cell outer membrane</keyword>
<keyword evidence="3 11" id="KW-0813">Transport</keyword>
<dbReference type="SUPFAM" id="SSF56935">
    <property type="entry name" value="Porins"/>
    <property type="match status" value="1"/>
</dbReference>
<protein>
    <submittedName>
        <fullName evidence="15">TonB-dependent receptor</fullName>
    </submittedName>
</protein>
<proteinExistence type="inferred from homology"/>
<keyword evidence="5 11" id="KW-0812">Transmembrane</keyword>
<evidence type="ECO:0000313" key="15">
    <source>
        <dbReference type="EMBL" id="MBP1475183.1"/>
    </source>
</evidence>
<dbReference type="Proteomes" id="UP000823790">
    <property type="component" value="Unassembled WGS sequence"/>
</dbReference>
<dbReference type="InterPro" id="IPR039426">
    <property type="entry name" value="TonB-dep_rcpt-like"/>
</dbReference>
<keyword evidence="7 12" id="KW-0798">TonB box</keyword>
<name>A0ABS4DQG7_9GAMM</name>
<evidence type="ECO:0000256" key="6">
    <source>
        <dbReference type="ARBA" id="ARBA00022729"/>
    </source>
</evidence>
<dbReference type="EMBL" id="JAGJRS010000022">
    <property type="protein sequence ID" value="MBP1475183.1"/>
    <property type="molecule type" value="Genomic_DNA"/>
</dbReference>
<keyword evidence="4 11" id="KW-1134">Transmembrane beta strand</keyword>
<evidence type="ECO:0000256" key="12">
    <source>
        <dbReference type="RuleBase" id="RU003357"/>
    </source>
</evidence>
<feature type="domain" description="TonB-dependent receptor-like beta-barrel" evidence="13">
    <location>
        <begin position="209"/>
        <end position="603"/>
    </location>
</feature>
<accession>A0ABS4DQG7</accession>
<dbReference type="InterPro" id="IPR012910">
    <property type="entry name" value="Plug_dom"/>
</dbReference>
<gene>
    <name evidence="15" type="ORF">J7I44_12790</name>
</gene>
<dbReference type="InterPro" id="IPR036942">
    <property type="entry name" value="Beta-barrel_TonB_sf"/>
</dbReference>
<evidence type="ECO:0000256" key="10">
    <source>
        <dbReference type="ARBA" id="ARBA00023237"/>
    </source>
</evidence>
<evidence type="ECO:0000256" key="9">
    <source>
        <dbReference type="ARBA" id="ARBA00023170"/>
    </source>
</evidence>
<feature type="domain" description="TonB-dependent receptor plug" evidence="14">
    <location>
        <begin position="43"/>
        <end position="157"/>
    </location>
</feature>
<dbReference type="InterPro" id="IPR037066">
    <property type="entry name" value="Plug_dom_sf"/>
</dbReference>